<evidence type="ECO:0000313" key="3">
    <source>
        <dbReference type="Proteomes" id="UP000324629"/>
    </source>
</evidence>
<protein>
    <submittedName>
        <fullName evidence="2">Ribosomal RNA assembly protein</fullName>
    </submittedName>
</protein>
<dbReference type="PANTHER" id="PTHR12581">
    <property type="entry name" value="HIV-1 REV BINDING PROTEIN 2, 3"/>
    <property type="match status" value="1"/>
</dbReference>
<keyword evidence="3" id="KW-1185">Reference proteome</keyword>
<comment type="caution">
    <text evidence="2">The sequence shown here is derived from an EMBL/GenBank/DDBJ whole genome shotgun (WGS) entry which is preliminary data.</text>
</comment>
<organism evidence="2 3">
    <name type="scientific">Paragonimus westermani</name>
    <dbReference type="NCBI Taxonomy" id="34504"/>
    <lineage>
        <taxon>Eukaryota</taxon>
        <taxon>Metazoa</taxon>
        <taxon>Spiralia</taxon>
        <taxon>Lophotrochozoa</taxon>
        <taxon>Platyhelminthes</taxon>
        <taxon>Trematoda</taxon>
        <taxon>Digenea</taxon>
        <taxon>Plagiorchiida</taxon>
        <taxon>Troglotremata</taxon>
        <taxon>Troglotrematidae</taxon>
        <taxon>Paragonimus</taxon>
    </lineage>
</organism>
<feature type="region of interest" description="Disordered" evidence="1">
    <location>
        <begin position="51"/>
        <end position="78"/>
    </location>
</feature>
<dbReference type="GO" id="GO:0032040">
    <property type="term" value="C:small-subunit processome"/>
    <property type="evidence" value="ECO:0007669"/>
    <property type="project" value="TreeGrafter"/>
</dbReference>
<dbReference type="Gene3D" id="3.30.1370.10">
    <property type="entry name" value="K Homology domain, type 1"/>
    <property type="match status" value="1"/>
</dbReference>
<proteinExistence type="predicted"/>
<dbReference type="InterPro" id="IPR024166">
    <property type="entry name" value="rRNA_assembly_KRR1"/>
</dbReference>
<dbReference type="EMBL" id="QNGE01012082">
    <property type="protein sequence ID" value="KAA3670262.1"/>
    <property type="molecule type" value="Genomic_DNA"/>
</dbReference>
<feature type="compositionally biased region" description="Basic residues" evidence="1">
    <location>
        <begin position="51"/>
        <end position="64"/>
    </location>
</feature>
<feature type="non-terminal residue" evidence="2">
    <location>
        <position position="1"/>
    </location>
</feature>
<feature type="region of interest" description="Disordered" evidence="1">
    <location>
        <begin position="99"/>
        <end position="136"/>
    </location>
</feature>
<reference evidence="2 3" key="1">
    <citation type="journal article" date="2019" name="Gigascience">
        <title>Whole-genome sequence of the oriental lung fluke Paragonimus westermani.</title>
        <authorList>
            <person name="Oey H."/>
            <person name="Zakrzewski M."/>
            <person name="Narain K."/>
            <person name="Devi K.R."/>
            <person name="Agatsuma T."/>
            <person name="Nawaratna S."/>
            <person name="Gobert G.N."/>
            <person name="Jones M.K."/>
            <person name="Ragan M.A."/>
            <person name="McManus D.P."/>
            <person name="Krause L."/>
        </authorList>
    </citation>
    <scope>NUCLEOTIDE SEQUENCE [LARGE SCALE GENOMIC DNA]</scope>
    <source>
        <strain evidence="2 3">IND2009</strain>
    </source>
</reference>
<evidence type="ECO:0000313" key="2">
    <source>
        <dbReference type="EMBL" id="KAA3670262.1"/>
    </source>
</evidence>
<dbReference type="InterPro" id="IPR036612">
    <property type="entry name" value="KH_dom_type_1_sf"/>
</dbReference>
<dbReference type="AlphaFoldDB" id="A0A5J4N421"/>
<name>A0A5J4N421_9TREM</name>
<dbReference type="Proteomes" id="UP000324629">
    <property type="component" value="Unassembled WGS sequence"/>
</dbReference>
<gene>
    <name evidence="2" type="ORF">DEA37_0008575</name>
</gene>
<dbReference type="GO" id="GO:0003723">
    <property type="term" value="F:RNA binding"/>
    <property type="evidence" value="ECO:0007669"/>
    <property type="project" value="InterPro"/>
</dbReference>
<accession>A0A5J4N421</accession>
<dbReference type="PANTHER" id="PTHR12581:SF0">
    <property type="entry name" value="KRR1 SMALL SUBUNIT PROCESSOME COMPONENT HOMOLOG"/>
    <property type="match status" value="1"/>
</dbReference>
<evidence type="ECO:0000256" key="1">
    <source>
        <dbReference type="SAM" id="MobiDB-lite"/>
    </source>
</evidence>
<sequence>VRKVVTGCIYDNIHPAYSIKRLLIIKKLKADPTKATVSWDRFLPKLTKKVLSRRRKPHKVRKKKEYTPFPPAPTPSKIDIELEKGTYFLAEAERKRIKTAAKISQSNKVSKERQAKKRAAAFVPPQGTKRSKQEPA</sequence>